<comment type="caution">
    <text evidence="9">The sequence shown here is derived from an EMBL/GenBank/DDBJ whole genome shotgun (WGS) entry which is preliminary data.</text>
</comment>
<evidence type="ECO:0000259" key="8">
    <source>
        <dbReference type="Pfam" id="PF00924"/>
    </source>
</evidence>
<dbReference type="InterPro" id="IPR045275">
    <property type="entry name" value="MscS_archaea/bacteria_type"/>
</dbReference>
<dbReference type="GO" id="GO:0005886">
    <property type="term" value="C:plasma membrane"/>
    <property type="evidence" value="ECO:0007669"/>
    <property type="project" value="UniProtKB-SubCell"/>
</dbReference>
<dbReference type="InterPro" id="IPR011066">
    <property type="entry name" value="MscS_channel_C_sf"/>
</dbReference>
<comment type="function">
    <text evidence="7">Mechanosensitive channel that participates in the regulation of osmotic pressure changes within the cell, opening in response to stretch forces in the membrane lipid bilayer, without the need for other proteins. Contributes to normal resistance to hypoosmotic shock. Forms an ion channel of 1.0 nanosiemens conductance with a slight preference for anions.</text>
</comment>
<dbReference type="Pfam" id="PF00924">
    <property type="entry name" value="MS_channel_2nd"/>
    <property type="match status" value="1"/>
</dbReference>
<dbReference type="Proteomes" id="UP000018454">
    <property type="component" value="Unassembled WGS sequence"/>
</dbReference>
<evidence type="ECO:0000256" key="4">
    <source>
        <dbReference type="ARBA" id="ARBA00022692"/>
    </source>
</evidence>
<dbReference type="Pfam" id="PF05552">
    <property type="entry name" value="MS_channel_1st_1"/>
    <property type="match status" value="1"/>
</dbReference>
<evidence type="ECO:0000256" key="5">
    <source>
        <dbReference type="ARBA" id="ARBA00022989"/>
    </source>
</evidence>
<dbReference type="PANTHER" id="PTHR30221">
    <property type="entry name" value="SMALL-CONDUCTANCE MECHANOSENSITIVE CHANNEL"/>
    <property type="match status" value="1"/>
</dbReference>
<organism evidence="9 10">
    <name type="scientific">Acetobacter pomorum DM001</name>
    <dbReference type="NCBI Taxonomy" id="945681"/>
    <lineage>
        <taxon>Bacteria</taxon>
        <taxon>Pseudomonadati</taxon>
        <taxon>Pseudomonadota</taxon>
        <taxon>Alphaproteobacteria</taxon>
        <taxon>Acetobacterales</taxon>
        <taxon>Acetobacteraceae</taxon>
        <taxon>Acetobacter</taxon>
    </lineage>
</organism>
<keyword evidence="7" id="KW-0406">Ion transport</keyword>
<sequence length="281" mass="29782">MAHAKYDLGMIMENQVHSIWSQLSGLLPVLLGYASQFVLALIVLFVGWKVVNAVTRAMGRMMTASHIEPTLRGFLLSVVGLFLKALLLISVASMVGIATTSFVAVLGAAGLAVGMALQGSLANFAGGVLILLFRPFKVGDSITAGGSSGTVTSIEMFRTVLLDANHEIIYVPNGTLSNNIVINSSESDRLLGSVSLLIDYNDDLDKARTLLLGLTEQDPQVLKDPAASVSFLPKPANIQVTLGFWCAPGDVSSLVAKYSEDSIKVLQREGYRLGVTARAAA</sequence>
<dbReference type="PANTHER" id="PTHR30221:SF1">
    <property type="entry name" value="SMALL-CONDUCTANCE MECHANOSENSITIVE CHANNEL"/>
    <property type="match status" value="1"/>
</dbReference>
<dbReference type="AlphaFoldDB" id="F1YW39"/>
<feature type="domain" description="Mechanosensitive ion channel MscS" evidence="8">
    <location>
        <begin position="120"/>
        <end position="185"/>
    </location>
</feature>
<evidence type="ECO:0000256" key="7">
    <source>
        <dbReference type="RuleBase" id="RU369025"/>
    </source>
</evidence>
<feature type="transmembrane region" description="Helical" evidence="7">
    <location>
        <begin position="30"/>
        <end position="52"/>
    </location>
</feature>
<dbReference type="SUPFAM" id="SSF82861">
    <property type="entry name" value="Mechanosensitive channel protein MscS (YggB), transmembrane region"/>
    <property type="match status" value="1"/>
</dbReference>
<protein>
    <recommendedName>
        <fullName evidence="7">Small-conductance mechanosensitive channel</fullName>
    </recommendedName>
</protein>
<dbReference type="SUPFAM" id="SSF50182">
    <property type="entry name" value="Sm-like ribonucleoproteins"/>
    <property type="match status" value="1"/>
</dbReference>
<feature type="transmembrane region" description="Helical" evidence="7">
    <location>
        <begin position="73"/>
        <end position="97"/>
    </location>
</feature>
<dbReference type="InterPro" id="IPR011014">
    <property type="entry name" value="MscS_channel_TM-2"/>
</dbReference>
<comment type="caution">
    <text evidence="7">Lacks conserved residue(s) required for the propagation of feature annotation.</text>
</comment>
<dbReference type="InterPro" id="IPR006685">
    <property type="entry name" value="MscS_channel_2nd"/>
</dbReference>
<evidence type="ECO:0000256" key="6">
    <source>
        <dbReference type="ARBA" id="ARBA00023136"/>
    </source>
</evidence>
<keyword evidence="6 7" id="KW-0472">Membrane</keyword>
<dbReference type="Gene3D" id="2.30.30.60">
    <property type="match status" value="1"/>
</dbReference>
<keyword evidence="7" id="KW-0813">Transport</keyword>
<name>F1YW39_9PROT</name>
<accession>F1YW39</accession>
<evidence type="ECO:0000256" key="3">
    <source>
        <dbReference type="ARBA" id="ARBA00022475"/>
    </source>
</evidence>
<dbReference type="SUPFAM" id="SSF82689">
    <property type="entry name" value="Mechanosensitive channel protein MscS (YggB), C-terminal domain"/>
    <property type="match status" value="1"/>
</dbReference>
<keyword evidence="5 7" id="KW-1133">Transmembrane helix</keyword>
<comment type="subunit">
    <text evidence="7">Homoheptamer.</text>
</comment>
<evidence type="ECO:0000313" key="9">
    <source>
        <dbReference type="EMBL" id="EGE47032.1"/>
    </source>
</evidence>
<dbReference type="InterPro" id="IPR010920">
    <property type="entry name" value="LSM_dom_sf"/>
</dbReference>
<dbReference type="InterPro" id="IPR008910">
    <property type="entry name" value="MSC_TM_helix"/>
</dbReference>
<feature type="transmembrane region" description="Helical" evidence="7">
    <location>
        <begin position="103"/>
        <end position="133"/>
    </location>
</feature>
<keyword evidence="7" id="KW-0407">Ion channel</keyword>
<dbReference type="GO" id="GO:0008381">
    <property type="term" value="F:mechanosensitive monoatomic ion channel activity"/>
    <property type="evidence" value="ECO:0007669"/>
    <property type="project" value="InterPro"/>
</dbReference>
<proteinExistence type="inferred from homology"/>
<dbReference type="EMBL" id="AEUP01000031">
    <property type="protein sequence ID" value="EGE47032.1"/>
    <property type="molecule type" value="Genomic_DNA"/>
</dbReference>
<keyword evidence="7" id="KW-0997">Cell inner membrane</keyword>
<keyword evidence="3" id="KW-1003">Cell membrane</keyword>
<dbReference type="Gene3D" id="1.10.287.1260">
    <property type="match status" value="1"/>
</dbReference>
<dbReference type="InterPro" id="IPR023408">
    <property type="entry name" value="MscS_beta-dom_sf"/>
</dbReference>
<gene>
    <name evidence="9" type="primary">mscS</name>
    <name evidence="9" type="ORF">APO_2447</name>
</gene>
<evidence type="ECO:0000313" key="10">
    <source>
        <dbReference type="Proteomes" id="UP000018454"/>
    </source>
</evidence>
<comment type="similarity">
    <text evidence="2 7">Belongs to the MscS (TC 1.A.23) family.</text>
</comment>
<evidence type="ECO:0000256" key="2">
    <source>
        <dbReference type="ARBA" id="ARBA00008017"/>
    </source>
</evidence>
<reference evidence="9 10" key="1">
    <citation type="journal article" date="2011" name="Science">
        <title>Drosophila microbiome modulates host developmental and metabolic homeostasis via insulin signaling.</title>
        <authorList>
            <person name="Shin S.C."/>
            <person name="Kim S.H."/>
            <person name="You H."/>
            <person name="Kim B."/>
            <person name="Kim A.C."/>
            <person name="Lee K.A."/>
            <person name="Yoon J.H."/>
            <person name="Ryu J.H."/>
            <person name="Lee W.J."/>
        </authorList>
    </citation>
    <scope>NUCLEOTIDE SEQUENCE [LARGE SCALE GENOMIC DNA]</scope>
    <source>
        <strain evidence="9 10">DM001</strain>
    </source>
</reference>
<keyword evidence="4 7" id="KW-0812">Transmembrane</keyword>
<comment type="subcellular location">
    <subcellularLocation>
        <location evidence="7">Cell inner membrane</location>
        <topology evidence="7">Multi-pass membrane protein</topology>
    </subcellularLocation>
    <subcellularLocation>
        <location evidence="1">Cell membrane</location>
        <topology evidence="1">Multi-pass membrane protein</topology>
    </subcellularLocation>
</comment>
<evidence type="ECO:0000256" key="1">
    <source>
        <dbReference type="ARBA" id="ARBA00004651"/>
    </source>
</evidence>